<reference evidence="2 3" key="1">
    <citation type="submission" date="2019-03" db="EMBL/GenBank/DDBJ databases">
        <title>Genomic Encyclopedia of Type Strains, Phase IV (KMG-IV): sequencing the most valuable type-strain genomes for metagenomic binning, comparative biology and taxonomic classification.</title>
        <authorList>
            <person name="Goeker M."/>
        </authorList>
    </citation>
    <scope>NUCLEOTIDE SEQUENCE [LARGE SCALE GENOMIC DNA]</scope>
    <source>
        <strain evidence="2 3">DSM 29489</strain>
    </source>
</reference>
<dbReference type="EMBL" id="SLZZ01000023">
    <property type="protein sequence ID" value="TCS76619.1"/>
    <property type="molecule type" value="Genomic_DNA"/>
</dbReference>
<evidence type="ECO:0000313" key="2">
    <source>
        <dbReference type="EMBL" id="TCS76619.1"/>
    </source>
</evidence>
<dbReference type="GO" id="GO:0016779">
    <property type="term" value="F:nucleotidyltransferase activity"/>
    <property type="evidence" value="ECO:0007669"/>
    <property type="project" value="InterPro"/>
</dbReference>
<name>A0A4R3K2F9_9FIRM</name>
<dbReference type="InterPro" id="IPR043519">
    <property type="entry name" value="NT_sf"/>
</dbReference>
<dbReference type="Gene3D" id="3.30.460.10">
    <property type="entry name" value="Beta Polymerase, domain 2"/>
    <property type="match status" value="1"/>
</dbReference>
<dbReference type="SUPFAM" id="SSF81301">
    <property type="entry name" value="Nucleotidyltransferase"/>
    <property type="match status" value="1"/>
</dbReference>
<dbReference type="Pfam" id="PF01909">
    <property type="entry name" value="NTP_transf_2"/>
    <property type="match status" value="1"/>
</dbReference>
<dbReference type="InterPro" id="IPR002934">
    <property type="entry name" value="Polymerase_NTP_transf_dom"/>
</dbReference>
<keyword evidence="3" id="KW-1185">Reference proteome</keyword>
<dbReference type="CDD" id="cd05403">
    <property type="entry name" value="NT_KNTase_like"/>
    <property type="match status" value="1"/>
</dbReference>
<protein>
    <submittedName>
        <fullName evidence="2">Nucleotidyltransferase-like protein</fullName>
    </submittedName>
</protein>
<evidence type="ECO:0000313" key="3">
    <source>
        <dbReference type="Proteomes" id="UP000295726"/>
    </source>
</evidence>
<organism evidence="2 3">
    <name type="scientific">Muricomes intestini</name>
    <dbReference type="NCBI Taxonomy" id="1796634"/>
    <lineage>
        <taxon>Bacteria</taxon>
        <taxon>Bacillati</taxon>
        <taxon>Bacillota</taxon>
        <taxon>Clostridia</taxon>
        <taxon>Lachnospirales</taxon>
        <taxon>Lachnospiraceae</taxon>
        <taxon>Muricomes</taxon>
    </lineage>
</organism>
<feature type="domain" description="Polymerase nucleotidyl transferase" evidence="1">
    <location>
        <begin position="46"/>
        <end position="121"/>
    </location>
</feature>
<dbReference type="PANTHER" id="PTHR33933">
    <property type="entry name" value="NUCLEOTIDYLTRANSFERASE"/>
    <property type="match status" value="1"/>
</dbReference>
<evidence type="ECO:0000259" key="1">
    <source>
        <dbReference type="Pfam" id="PF01909"/>
    </source>
</evidence>
<dbReference type="InterPro" id="IPR052548">
    <property type="entry name" value="Type_VII_TA_antitoxin"/>
</dbReference>
<accession>A0A4R3K2F9</accession>
<keyword evidence="2" id="KW-0808">Transferase</keyword>
<dbReference type="PANTHER" id="PTHR33933:SF1">
    <property type="entry name" value="PROTEIN ADENYLYLTRANSFERASE MNTA-RELATED"/>
    <property type="match status" value="1"/>
</dbReference>
<comment type="caution">
    <text evidence="2">The sequence shown here is derived from an EMBL/GenBank/DDBJ whole genome shotgun (WGS) entry which is preliminary data.</text>
</comment>
<dbReference type="Proteomes" id="UP000295726">
    <property type="component" value="Unassembled WGS sequence"/>
</dbReference>
<proteinExistence type="predicted"/>
<gene>
    <name evidence="2" type="ORF">EDD59_1231</name>
</gene>
<sequence>MSAYGKKTQWIGIAKNLYYGYNIDNIIHIHTKGAGSMEHVHDILIKFSKEVRKIIGDSLKKVIVYGSYARGDYSENSDIDIMILTTLSDDEIRKVENTIYDIAFDFQMDYLVDISVIVKNEKQFQYWLGALPFYDNVQKEGVVISG</sequence>
<dbReference type="AlphaFoldDB" id="A0A4R3K2F9"/>